<accession>A0A1H2FFW2</accession>
<dbReference type="EMBL" id="LT629787">
    <property type="protein sequence ID" value="SDU06163.1"/>
    <property type="molecule type" value="Genomic_DNA"/>
</dbReference>
<feature type="transmembrane region" description="Helical" evidence="1">
    <location>
        <begin position="14"/>
        <end position="34"/>
    </location>
</feature>
<protein>
    <submittedName>
        <fullName evidence="2">Uncharacterized protein</fullName>
    </submittedName>
</protein>
<proteinExistence type="predicted"/>
<feature type="transmembrane region" description="Helical" evidence="1">
    <location>
        <begin position="46"/>
        <end position="64"/>
    </location>
</feature>
<sequence length="165" mass="18217">MTHKNEAWQALRPALFLIAGVLPALLMALVVQFFAPNDIKHGYGPFTTVIPWVGAAGLILAIFYQPSRIGWCLRGLITVLLMFGLSLILPQVIGFAIVLYFSVVDPGVHVLILLVLLMILLGPTLLALQYCWQVVRVSSVRQRCLLGLVAIAIMWPVGYGFYLNN</sequence>
<feature type="transmembrane region" description="Helical" evidence="1">
    <location>
        <begin position="107"/>
        <end position="132"/>
    </location>
</feature>
<evidence type="ECO:0000313" key="3">
    <source>
        <dbReference type="Proteomes" id="UP000243924"/>
    </source>
</evidence>
<dbReference type="RefSeq" id="WP_092385675.1">
    <property type="nucleotide sequence ID" value="NZ_LT629787.1"/>
</dbReference>
<keyword evidence="1" id="KW-0812">Transmembrane</keyword>
<name>A0A1H2FFW2_9GAMM</name>
<feature type="transmembrane region" description="Helical" evidence="1">
    <location>
        <begin position="76"/>
        <end position="101"/>
    </location>
</feature>
<dbReference type="Proteomes" id="UP000243924">
    <property type="component" value="Chromosome I"/>
</dbReference>
<organism evidence="2 3">
    <name type="scientific">Halopseudomonas salegens</name>
    <dbReference type="NCBI Taxonomy" id="1434072"/>
    <lineage>
        <taxon>Bacteria</taxon>
        <taxon>Pseudomonadati</taxon>
        <taxon>Pseudomonadota</taxon>
        <taxon>Gammaproteobacteria</taxon>
        <taxon>Pseudomonadales</taxon>
        <taxon>Pseudomonadaceae</taxon>
        <taxon>Halopseudomonas</taxon>
    </lineage>
</organism>
<gene>
    <name evidence="2" type="ORF">SAMN05216210_1524</name>
</gene>
<evidence type="ECO:0000256" key="1">
    <source>
        <dbReference type="SAM" id="Phobius"/>
    </source>
</evidence>
<reference evidence="3" key="1">
    <citation type="submission" date="2016-10" db="EMBL/GenBank/DDBJ databases">
        <authorList>
            <person name="Varghese N."/>
            <person name="Submissions S."/>
        </authorList>
    </citation>
    <scope>NUCLEOTIDE SEQUENCE [LARGE SCALE GENOMIC DNA]</scope>
    <source>
        <strain evidence="3">CECT 8338</strain>
    </source>
</reference>
<feature type="transmembrane region" description="Helical" evidence="1">
    <location>
        <begin position="144"/>
        <end position="162"/>
    </location>
</feature>
<evidence type="ECO:0000313" key="2">
    <source>
        <dbReference type="EMBL" id="SDU06163.1"/>
    </source>
</evidence>
<keyword evidence="1" id="KW-1133">Transmembrane helix</keyword>
<keyword evidence="1" id="KW-0472">Membrane</keyword>
<dbReference type="AlphaFoldDB" id="A0A1H2FFW2"/>
<keyword evidence="3" id="KW-1185">Reference proteome</keyword>